<dbReference type="InterPro" id="IPR029058">
    <property type="entry name" value="AB_hydrolase_fold"/>
</dbReference>
<keyword evidence="3" id="KW-0720">Serine protease</keyword>
<dbReference type="InterPro" id="IPR011042">
    <property type="entry name" value="6-blade_b-propeller_TolB-like"/>
</dbReference>
<evidence type="ECO:0000313" key="8">
    <source>
        <dbReference type="Proteomes" id="UP001595607"/>
    </source>
</evidence>
<evidence type="ECO:0000256" key="4">
    <source>
        <dbReference type="SAM" id="SignalP"/>
    </source>
</evidence>
<gene>
    <name evidence="7" type="ORF">ACFONP_12570</name>
</gene>
<dbReference type="SUPFAM" id="SSF53474">
    <property type="entry name" value="alpha/beta-Hydrolases"/>
    <property type="match status" value="1"/>
</dbReference>
<dbReference type="EMBL" id="JBHRVA010000003">
    <property type="protein sequence ID" value="MFC3303564.1"/>
    <property type="molecule type" value="Genomic_DNA"/>
</dbReference>
<name>A0ABV7MDL5_9PROT</name>
<dbReference type="PANTHER" id="PTHR42776:SF27">
    <property type="entry name" value="DIPEPTIDYL PEPTIDASE FAMILY MEMBER 6"/>
    <property type="match status" value="1"/>
</dbReference>
<keyword evidence="2" id="KW-0378">Hydrolase</keyword>
<keyword evidence="4" id="KW-0732">Signal</keyword>
<feature type="signal peptide" evidence="4">
    <location>
        <begin position="1"/>
        <end position="24"/>
    </location>
</feature>
<evidence type="ECO:0000259" key="6">
    <source>
        <dbReference type="Pfam" id="PF02897"/>
    </source>
</evidence>
<evidence type="ECO:0000256" key="2">
    <source>
        <dbReference type="ARBA" id="ARBA00022801"/>
    </source>
</evidence>
<dbReference type="Pfam" id="PF00326">
    <property type="entry name" value="Peptidase_S9"/>
    <property type="match status" value="1"/>
</dbReference>
<keyword evidence="1" id="KW-0645">Protease</keyword>
<reference evidence="8" key="1">
    <citation type="journal article" date="2019" name="Int. J. Syst. Evol. Microbiol.">
        <title>The Global Catalogue of Microorganisms (GCM) 10K type strain sequencing project: providing services to taxonomists for standard genome sequencing and annotation.</title>
        <authorList>
            <consortium name="The Broad Institute Genomics Platform"/>
            <consortium name="The Broad Institute Genome Sequencing Center for Infectious Disease"/>
            <person name="Wu L."/>
            <person name="Ma J."/>
        </authorList>
    </citation>
    <scope>NUCLEOTIDE SEQUENCE [LARGE SCALE GENOMIC DNA]</scope>
    <source>
        <strain evidence="8">KCTC 22245</strain>
    </source>
</reference>
<dbReference type="SUPFAM" id="SSF82171">
    <property type="entry name" value="DPP6 N-terminal domain-like"/>
    <property type="match status" value="1"/>
</dbReference>
<feature type="domain" description="Peptidase S9A N-terminal" evidence="6">
    <location>
        <begin position="119"/>
        <end position="367"/>
    </location>
</feature>
<feature type="domain" description="Peptidase S9 prolyl oligopeptidase catalytic" evidence="5">
    <location>
        <begin position="435"/>
        <end position="646"/>
    </location>
</feature>
<dbReference type="InterPro" id="IPR001375">
    <property type="entry name" value="Peptidase_S9_cat"/>
</dbReference>
<sequence length="647" mass="70916">MSEDLMVKATAAALVALTAFGAGAVAQDVERIERGNLILENVPETPPSVAQSLQQYQNTRSAGFQGFDADGEGIYISTRFGETAQIHAVEKPMAMREQLTFAKEPTSGASPSPTVPGQFVFARDKGGDENYQIYLFDRSTGQSTMLSDGEGRKTGGTWSKDGQRVAWTKTMDGPTKGIVIADIDNPEGRETVFTGDGWWGASDFSEDGDSLILFEYVSINDSKIHLLDLESGEVSQINPSDEPISYGGAQFAANGGHLYFTSDEGSEFRNLFRYDPETGEKENLTAGIDADVGGFAQSEDGRYYAFVVNDEGRSKIHVRQSRNDRDVRVPDIPAGVIGGLEFSPTENVLGFSLNAATSPTDAYSFKVGSRGELNRWTKSEVGGLDTSAFVEPEFFRYESFDGMEIPAFIYKPKGEGPFPVIVSIHGGPEGQSRPTFSPTYQYWVNELGAAVVVPNVRGSTGFGKSYVKMDNGMKRKDSVKDIGALLDWISQQEDLNEDKVVVYGGSYGGYMVLASMVDYNDRLAGGVDIVGISSFITFLENTADYRRDLRRAEYGDERDPEMRAFFEEIDPLNNADKITKPLFIIQGLNDPRVPASEADQILAAVRANGGEAWYMGAKDEGHGFRKKTNRDAMTEAVVMFFKHVFEE</sequence>
<dbReference type="Gene3D" id="2.120.10.30">
    <property type="entry name" value="TolB, C-terminal domain"/>
    <property type="match status" value="1"/>
</dbReference>
<organism evidence="7 8">
    <name type="scientific">Parvularcula lutaonensis</name>
    <dbReference type="NCBI Taxonomy" id="491923"/>
    <lineage>
        <taxon>Bacteria</taxon>
        <taxon>Pseudomonadati</taxon>
        <taxon>Pseudomonadota</taxon>
        <taxon>Alphaproteobacteria</taxon>
        <taxon>Parvularculales</taxon>
        <taxon>Parvularculaceae</taxon>
        <taxon>Parvularcula</taxon>
    </lineage>
</organism>
<dbReference type="InterPro" id="IPR023302">
    <property type="entry name" value="Pept_S9A_N"/>
</dbReference>
<feature type="chain" id="PRO_5046949095" evidence="4">
    <location>
        <begin position="25"/>
        <end position="647"/>
    </location>
</feature>
<protein>
    <submittedName>
        <fullName evidence="7">S9 family peptidase</fullName>
    </submittedName>
</protein>
<dbReference type="PANTHER" id="PTHR42776">
    <property type="entry name" value="SERINE PEPTIDASE S9 FAMILY MEMBER"/>
    <property type="match status" value="1"/>
</dbReference>
<evidence type="ECO:0000256" key="1">
    <source>
        <dbReference type="ARBA" id="ARBA00022670"/>
    </source>
</evidence>
<dbReference type="InterPro" id="IPR002470">
    <property type="entry name" value="Peptidase_S9A"/>
</dbReference>
<dbReference type="RefSeq" id="WP_229786205.1">
    <property type="nucleotide sequence ID" value="NZ_BMXU01000002.1"/>
</dbReference>
<keyword evidence="8" id="KW-1185">Reference proteome</keyword>
<evidence type="ECO:0000313" key="7">
    <source>
        <dbReference type="EMBL" id="MFC3303564.1"/>
    </source>
</evidence>
<evidence type="ECO:0000256" key="3">
    <source>
        <dbReference type="ARBA" id="ARBA00022825"/>
    </source>
</evidence>
<evidence type="ECO:0000259" key="5">
    <source>
        <dbReference type="Pfam" id="PF00326"/>
    </source>
</evidence>
<dbReference type="Gene3D" id="3.40.50.1820">
    <property type="entry name" value="alpha/beta hydrolase"/>
    <property type="match status" value="1"/>
</dbReference>
<dbReference type="PRINTS" id="PR00862">
    <property type="entry name" value="PROLIGOPTASE"/>
</dbReference>
<dbReference type="Pfam" id="PF02897">
    <property type="entry name" value="Peptidase_S9_N"/>
    <property type="match status" value="1"/>
</dbReference>
<accession>A0ABV7MDL5</accession>
<comment type="caution">
    <text evidence="7">The sequence shown here is derived from an EMBL/GenBank/DDBJ whole genome shotgun (WGS) entry which is preliminary data.</text>
</comment>
<dbReference type="Proteomes" id="UP001595607">
    <property type="component" value="Unassembled WGS sequence"/>
</dbReference>
<proteinExistence type="predicted"/>